<feature type="compositionally biased region" description="Acidic residues" evidence="1">
    <location>
        <begin position="93"/>
        <end position="105"/>
    </location>
</feature>
<proteinExistence type="predicted"/>
<feature type="compositionally biased region" description="Acidic residues" evidence="1">
    <location>
        <begin position="38"/>
        <end position="51"/>
    </location>
</feature>
<feature type="compositionally biased region" description="Basic and acidic residues" evidence="1">
    <location>
        <begin position="156"/>
        <end position="170"/>
    </location>
</feature>
<organism evidence="3 4">
    <name type="scientific">Candidatus Scatomonas pullistercoris</name>
    <dbReference type="NCBI Taxonomy" id="2840920"/>
    <lineage>
        <taxon>Bacteria</taxon>
        <taxon>Bacillati</taxon>
        <taxon>Bacillota</taxon>
        <taxon>Clostridia</taxon>
        <taxon>Lachnospirales</taxon>
        <taxon>Lachnospiraceae</taxon>
        <taxon>Lachnospiraceae incertae sedis</taxon>
        <taxon>Candidatus Scatomonas</taxon>
    </lineage>
</organism>
<name>A0A9D1P1V3_9FIRM</name>
<gene>
    <name evidence="3" type="ORF">IAB71_04105</name>
</gene>
<feature type="compositionally biased region" description="Basic residues" evidence="1">
    <location>
        <begin position="145"/>
        <end position="155"/>
    </location>
</feature>
<evidence type="ECO:0000256" key="1">
    <source>
        <dbReference type="SAM" id="MobiDB-lite"/>
    </source>
</evidence>
<keyword evidence="2" id="KW-0472">Membrane</keyword>
<feature type="transmembrane region" description="Helical" evidence="2">
    <location>
        <begin position="192"/>
        <end position="210"/>
    </location>
</feature>
<accession>A0A9D1P1V3</accession>
<feature type="compositionally biased region" description="Acidic residues" evidence="1">
    <location>
        <begin position="60"/>
        <end position="80"/>
    </location>
</feature>
<protein>
    <submittedName>
        <fullName evidence="3">Uncharacterized protein</fullName>
    </submittedName>
</protein>
<reference evidence="3" key="1">
    <citation type="submission" date="2020-10" db="EMBL/GenBank/DDBJ databases">
        <authorList>
            <person name="Gilroy R."/>
        </authorList>
    </citation>
    <scope>NUCLEOTIDE SEQUENCE</scope>
    <source>
        <strain evidence="3">CHK188-20938</strain>
    </source>
</reference>
<sequence>MKEYKETEEKTEKNAGEILSQKDLDVIEKNLGQMVELQMEELQTDEPEEFPEDHSADREDSAEEEDFTEEEEPAEGEESAMGEASAEEKSISDDGESSEEEEGMEESQKEELPDPNPKSGSEEKSSEEEPELTAAITSESASRQPSRRRRRAAGRRSRETAQRRKPEKARVPFSKRMAAGGRLLLRFFRSRWFRHIAVLLAVLFVVLFTAHTVRNWTYHSYEISEADNQTDTTSFNYCALGDYVLRYGLDSAMLTSRNGQTVWSVTYSMQSPALAVCGNTAAIYDKSGTTIVVCDETGQIGTVSTTLPIQKAEVAEQGVVAAILEDGDSTWIQYFDQQGEMIASFRTAMDATGYPMDLSLSSNGMLLGVSYLKMENGVPKTELNFYNFGNAGQIQMDNQVSSYTYENTLIPDVTFLDSNTCVAFLENGFAVFEGGQIPEKVNEVIVEQEIVSVFWDDSHIGMILDNDSEDYPFLLALYGPSGREIFQKELDFEYQNVEMGFGQILLTNRTGFCVYSTDGVEKFRGELSNVIVQDLFALGRTRFMLVAEDGLYTIRIK</sequence>
<dbReference type="Pfam" id="PF18975">
    <property type="entry name" value="DUF5711"/>
    <property type="match status" value="1"/>
</dbReference>
<evidence type="ECO:0000256" key="2">
    <source>
        <dbReference type="SAM" id="Phobius"/>
    </source>
</evidence>
<comment type="caution">
    <text evidence="3">The sequence shown here is derived from an EMBL/GenBank/DDBJ whole genome shotgun (WGS) entry which is preliminary data.</text>
</comment>
<evidence type="ECO:0000313" key="4">
    <source>
        <dbReference type="Proteomes" id="UP000824169"/>
    </source>
</evidence>
<dbReference type="InterPro" id="IPR043765">
    <property type="entry name" value="DUF5711"/>
</dbReference>
<feature type="compositionally biased region" description="Basic and acidic residues" evidence="1">
    <location>
        <begin position="1"/>
        <end position="28"/>
    </location>
</feature>
<dbReference type="Proteomes" id="UP000824169">
    <property type="component" value="Unassembled WGS sequence"/>
</dbReference>
<evidence type="ECO:0000313" key="3">
    <source>
        <dbReference type="EMBL" id="HIV24960.1"/>
    </source>
</evidence>
<dbReference type="AlphaFoldDB" id="A0A9D1P1V3"/>
<reference evidence="3" key="2">
    <citation type="journal article" date="2021" name="PeerJ">
        <title>Extensive microbial diversity within the chicken gut microbiome revealed by metagenomics and culture.</title>
        <authorList>
            <person name="Gilroy R."/>
            <person name="Ravi A."/>
            <person name="Getino M."/>
            <person name="Pursley I."/>
            <person name="Horton D.L."/>
            <person name="Alikhan N.F."/>
            <person name="Baker D."/>
            <person name="Gharbi K."/>
            <person name="Hall N."/>
            <person name="Watson M."/>
            <person name="Adriaenssens E.M."/>
            <person name="Foster-Nyarko E."/>
            <person name="Jarju S."/>
            <person name="Secka A."/>
            <person name="Antonio M."/>
            <person name="Oren A."/>
            <person name="Chaudhuri R.R."/>
            <person name="La Ragione R."/>
            <person name="Hildebrand F."/>
            <person name="Pallen M.J."/>
        </authorList>
    </citation>
    <scope>NUCLEOTIDE SEQUENCE</scope>
    <source>
        <strain evidence="3">CHK188-20938</strain>
    </source>
</reference>
<keyword evidence="2" id="KW-1133">Transmembrane helix</keyword>
<keyword evidence="2" id="KW-0812">Transmembrane</keyword>
<feature type="region of interest" description="Disordered" evidence="1">
    <location>
        <begin position="1"/>
        <end position="171"/>
    </location>
</feature>
<dbReference type="EMBL" id="DVOO01000011">
    <property type="protein sequence ID" value="HIV24960.1"/>
    <property type="molecule type" value="Genomic_DNA"/>
</dbReference>